<dbReference type="GO" id="GO:0005829">
    <property type="term" value="C:cytosol"/>
    <property type="evidence" value="ECO:0007669"/>
    <property type="project" value="TreeGrafter"/>
</dbReference>
<dbReference type="Pfam" id="PF00733">
    <property type="entry name" value="Asn_synthase"/>
    <property type="match status" value="1"/>
</dbReference>
<dbReference type="SUPFAM" id="SSF56235">
    <property type="entry name" value="N-terminal nucleophile aminohydrolases (Ntn hydrolases)"/>
    <property type="match status" value="1"/>
</dbReference>
<dbReference type="InterPro" id="IPR014729">
    <property type="entry name" value="Rossmann-like_a/b/a_fold"/>
</dbReference>
<name>A0A167F329_CORFA</name>
<dbReference type="GO" id="GO:0006529">
    <property type="term" value="P:asparagine biosynthetic process"/>
    <property type="evidence" value="ECO:0007669"/>
    <property type="project" value="InterPro"/>
</dbReference>
<gene>
    <name evidence="2" type="ORF">ISF_09618</name>
</gene>
<dbReference type="AlphaFoldDB" id="A0A167F329"/>
<dbReference type="Gene3D" id="3.60.20.10">
    <property type="entry name" value="Glutamine Phosphoribosylpyrophosphate, subunit 1, domain 1"/>
    <property type="match status" value="1"/>
</dbReference>
<evidence type="ECO:0000313" key="2">
    <source>
        <dbReference type="EMBL" id="OAA44731.1"/>
    </source>
</evidence>
<dbReference type="STRING" id="1081104.A0A167F329"/>
<dbReference type="GO" id="GO:0004066">
    <property type="term" value="F:asparagine synthase (glutamine-hydrolyzing) activity"/>
    <property type="evidence" value="ECO:0007669"/>
    <property type="project" value="InterPro"/>
</dbReference>
<dbReference type="CDD" id="cd00712">
    <property type="entry name" value="AsnB"/>
    <property type="match status" value="1"/>
</dbReference>
<reference evidence="2 3" key="1">
    <citation type="journal article" date="2016" name="Genome Biol. Evol.">
        <title>Divergent and convergent evolution of fungal pathogenicity.</title>
        <authorList>
            <person name="Shang Y."/>
            <person name="Xiao G."/>
            <person name="Zheng P."/>
            <person name="Cen K."/>
            <person name="Zhan S."/>
            <person name="Wang C."/>
        </authorList>
    </citation>
    <scope>NUCLEOTIDE SEQUENCE [LARGE SCALE GENOMIC DNA]</scope>
    <source>
        <strain evidence="2 3">ARSEF 2679</strain>
    </source>
</reference>
<sequence>MFKVNAAATVHAVVIGEIYEYEKLRRYCEDTGYAFRGRSDSELVLALYSIHGALGLFRHLRGEFSFVIVDERAHARKVVAARDRFGIKPLFWTVQQGRALFAAEAKAFLGLGWAPEWDVDSIATSAWLAEDRTVFQGVQKLAPGHWMEIGPESALADLRTRPYWDQQYASNSATDRDGKDDEVSIAQMIEDVREKLVDAVRVRLRADVPMGLYLSGGIDSSAVAGIVAHLVSQEGRMFGSCRADDADHPPRIKCFTVGYTDATYDESGELQRRTLHASQTIMC</sequence>
<feature type="domain" description="Glutamine amidotransferase type-2" evidence="1">
    <location>
        <begin position="1"/>
        <end position="152"/>
    </location>
</feature>
<dbReference type="OrthoDB" id="409189at2759"/>
<dbReference type="SUPFAM" id="SSF52402">
    <property type="entry name" value="Adenine nucleotide alpha hydrolases-like"/>
    <property type="match status" value="1"/>
</dbReference>
<dbReference type="PROSITE" id="PS51278">
    <property type="entry name" value="GATASE_TYPE_2"/>
    <property type="match status" value="1"/>
</dbReference>
<dbReference type="Gene3D" id="3.40.50.620">
    <property type="entry name" value="HUPs"/>
    <property type="match status" value="1"/>
</dbReference>
<dbReference type="Proteomes" id="UP000076744">
    <property type="component" value="Unassembled WGS sequence"/>
</dbReference>
<dbReference type="Pfam" id="PF13537">
    <property type="entry name" value="GATase_7"/>
    <property type="match status" value="1"/>
</dbReference>
<evidence type="ECO:0000313" key="3">
    <source>
        <dbReference type="Proteomes" id="UP000076744"/>
    </source>
</evidence>
<evidence type="ECO:0000259" key="1">
    <source>
        <dbReference type="PROSITE" id="PS51278"/>
    </source>
</evidence>
<dbReference type="EMBL" id="AZHB01000059">
    <property type="protein sequence ID" value="OAA44731.1"/>
    <property type="molecule type" value="Genomic_DNA"/>
</dbReference>
<organism evidence="2 3">
    <name type="scientific">Cordyceps fumosorosea (strain ARSEF 2679)</name>
    <name type="common">Isaria fumosorosea</name>
    <dbReference type="NCBI Taxonomy" id="1081104"/>
    <lineage>
        <taxon>Eukaryota</taxon>
        <taxon>Fungi</taxon>
        <taxon>Dikarya</taxon>
        <taxon>Ascomycota</taxon>
        <taxon>Pezizomycotina</taxon>
        <taxon>Sordariomycetes</taxon>
        <taxon>Hypocreomycetidae</taxon>
        <taxon>Hypocreales</taxon>
        <taxon>Cordycipitaceae</taxon>
        <taxon>Cordyceps</taxon>
    </lineage>
</organism>
<dbReference type="InterPro" id="IPR033738">
    <property type="entry name" value="AsnB_N"/>
</dbReference>
<dbReference type="InterPro" id="IPR029055">
    <property type="entry name" value="Ntn_hydrolases_N"/>
</dbReference>
<keyword evidence="3" id="KW-1185">Reference proteome</keyword>
<dbReference type="RefSeq" id="XP_018699586.1">
    <property type="nucleotide sequence ID" value="XM_018853219.1"/>
</dbReference>
<dbReference type="PANTHER" id="PTHR43284">
    <property type="entry name" value="ASPARAGINE SYNTHETASE (GLUTAMINE-HYDROLYZING)"/>
    <property type="match status" value="1"/>
</dbReference>
<proteinExistence type="predicted"/>
<dbReference type="InterPro" id="IPR017932">
    <property type="entry name" value="GATase_2_dom"/>
</dbReference>
<accession>A0A167F329</accession>
<dbReference type="InterPro" id="IPR051786">
    <property type="entry name" value="ASN_synthetase/amidase"/>
</dbReference>
<dbReference type="GeneID" id="30025910"/>
<comment type="caution">
    <text evidence="2">The sequence shown here is derived from an EMBL/GenBank/DDBJ whole genome shotgun (WGS) entry which is preliminary data.</text>
</comment>
<dbReference type="PANTHER" id="PTHR43284:SF1">
    <property type="entry name" value="ASPARAGINE SYNTHETASE"/>
    <property type="match status" value="1"/>
</dbReference>
<dbReference type="InterPro" id="IPR001962">
    <property type="entry name" value="Asn_synthase"/>
</dbReference>
<protein>
    <submittedName>
        <fullName evidence="2">Asparagine synthetase</fullName>
    </submittedName>
</protein>